<reference evidence="2" key="1">
    <citation type="journal article" date="2017" name="Genome Biol.">
        <title>Comparative genomics reveals high biological diversity and specific adaptations in the industrially and medically important fungal genus Aspergillus.</title>
        <authorList>
            <person name="de Vries R.P."/>
            <person name="Riley R."/>
            <person name="Wiebenga A."/>
            <person name="Aguilar-Osorio G."/>
            <person name="Amillis S."/>
            <person name="Uchima C.A."/>
            <person name="Anderluh G."/>
            <person name="Asadollahi M."/>
            <person name="Askin M."/>
            <person name="Barry K."/>
            <person name="Battaglia E."/>
            <person name="Bayram O."/>
            <person name="Benocci T."/>
            <person name="Braus-Stromeyer S.A."/>
            <person name="Caldana C."/>
            <person name="Canovas D."/>
            <person name="Cerqueira G.C."/>
            <person name="Chen F."/>
            <person name="Chen W."/>
            <person name="Choi C."/>
            <person name="Clum A."/>
            <person name="Dos Santos R.A."/>
            <person name="Damasio A.R."/>
            <person name="Diallinas G."/>
            <person name="Emri T."/>
            <person name="Fekete E."/>
            <person name="Flipphi M."/>
            <person name="Freyberg S."/>
            <person name="Gallo A."/>
            <person name="Gournas C."/>
            <person name="Habgood R."/>
            <person name="Hainaut M."/>
            <person name="Harispe M.L."/>
            <person name="Henrissat B."/>
            <person name="Hilden K.S."/>
            <person name="Hope R."/>
            <person name="Hossain A."/>
            <person name="Karabika E."/>
            <person name="Karaffa L."/>
            <person name="Karanyi Z."/>
            <person name="Krasevec N."/>
            <person name="Kuo A."/>
            <person name="Kusch H."/>
            <person name="LaButti K."/>
            <person name="Lagendijk E.L."/>
            <person name="Lapidus A."/>
            <person name="Levasseur A."/>
            <person name="Lindquist E."/>
            <person name="Lipzen A."/>
            <person name="Logrieco A.F."/>
            <person name="MacCabe A."/>
            <person name="Maekelae M.R."/>
            <person name="Malavazi I."/>
            <person name="Melin P."/>
            <person name="Meyer V."/>
            <person name="Mielnichuk N."/>
            <person name="Miskei M."/>
            <person name="Molnar A.P."/>
            <person name="Mule G."/>
            <person name="Ngan C.Y."/>
            <person name="Orejas M."/>
            <person name="Orosz E."/>
            <person name="Ouedraogo J.P."/>
            <person name="Overkamp K.M."/>
            <person name="Park H.-S."/>
            <person name="Perrone G."/>
            <person name="Piumi F."/>
            <person name="Punt P.J."/>
            <person name="Ram A.F."/>
            <person name="Ramon A."/>
            <person name="Rauscher S."/>
            <person name="Record E."/>
            <person name="Riano-Pachon D.M."/>
            <person name="Robert V."/>
            <person name="Roehrig J."/>
            <person name="Ruller R."/>
            <person name="Salamov A."/>
            <person name="Salih N.S."/>
            <person name="Samson R.A."/>
            <person name="Sandor E."/>
            <person name="Sanguinetti M."/>
            <person name="Schuetze T."/>
            <person name="Sepcic K."/>
            <person name="Shelest E."/>
            <person name="Sherlock G."/>
            <person name="Sophianopoulou V."/>
            <person name="Squina F.M."/>
            <person name="Sun H."/>
            <person name="Susca A."/>
            <person name="Todd R.B."/>
            <person name="Tsang A."/>
            <person name="Unkles S.E."/>
            <person name="van de Wiele N."/>
            <person name="van Rossen-Uffink D."/>
            <person name="Oliveira J.V."/>
            <person name="Vesth T.C."/>
            <person name="Visser J."/>
            <person name="Yu J.-H."/>
            <person name="Zhou M."/>
            <person name="Andersen M.R."/>
            <person name="Archer D.B."/>
            <person name="Baker S.E."/>
            <person name="Benoit I."/>
            <person name="Brakhage A.A."/>
            <person name="Braus G.H."/>
            <person name="Fischer R."/>
            <person name="Frisvad J.C."/>
            <person name="Goldman G.H."/>
            <person name="Houbraken J."/>
            <person name="Oakley B."/>
            <person name="Pocsi I."/>
            <person name="Scazzocchio C."/>
            <person name="Seiboth B."/>
            <person name="vanKuyk P.A."/>
            <person name="Wortman J."/>
            <person name="Dyer P.S."/>
            <person name="Grigoriev I.V."/>
        </authorList>
    </citation>
    <scope>NUCLEOTIDE SEQUENCE [LARGE SCALE GENOMIC DNA]</scope>
    <source>
        <strain evidence="2">ATCC 16872 / CBS 172.66 / WB 5094</strain>
    </source>
</reference>
<name>A0A1L9WYM9_ASPA1</name>
<organism evidence="1 2">
    <name type="scientific">Aspergillus aculeatus (strain ATCC 16872 / CBS 172.66 / WB 5094)</name>
    <dbReference type="NCBI Taxonomy" id="690307"/>
    <lineage>
        <taxon>Eukaryota</taxon>
        <taxon>Fungi</taxon>
        <taxon>Dikarya</taxon>
        <taxon>Ascomycota</taxon>
        <taxon>Pezizomycotina</taxon>
        <taxon>Eurotiomycetes</taxon>
        <taxon>Eurotiomycetidae</taxon>
        <taxon>Eurotiales</taxon>
        <taxon>Aspergillaceae</taxon>
        <taxon>Aspergillus</taxon>
        <taxon>Aspergillus subgen. Circumdati</taxon>
    </lineage>
</organism>
<accession>A0A1L9WYM9</accession>
<dbReference type="PANTHER" id="PTHR35006">
    <property type="entry name" value="GLYOXALASE FAMILY PROTEIN (AFU_ORTHOLOGUE AFUA_5G14830)"/>
    <property type="match status" value="1"/>
</dbReference>
<protein>
    <submittedName>
        <fullName evidence="1">Uncharacterized protein</fullName>
    </submittedName>
</protein>
<dbReference type="InterPro" id="IPR029068">
    <property type="entry name" value="Glyas_Bleomycin-R_OHBP_Dase"/>
</dbReference>
<dbReference type="GeneID" id="30978688"/>
<evidence type="ECO:0000313" key="2">
    <source>
        <dbReference type="Proteomes" id="UP000184546"/>
    </source>
</evidence>
<dbReference type="SUPFAM" id="SSF54593">
    <property type="entry name" value="Glyoxalase/Bleomycin resistance protein/Dihydroxybiphenyl dioxygenase"/>
    <property type="match status" value="1"/>
</dbReference>
<evidence type="ECO:0000313" key="1">
    <source>
        <dbReference type="EMBL" id="OJK01311.1"/>
    </source>
</evidence>
<dbReference type="OrthoDB" id="10249419at2759"/>
<dbReference type="STRING" id="690307.A0A1L9WYM9"/>
<dbReference type="OMA" id="LWPEYHP"/>
<dbReference type="CDD" id="cd07262">
    <property type="entry name" value="VOC_like"/>
    <property type="match status" value="1"/>
</dbReference>
<dbReference type="PANTHER" id="PTHR35006:SF2">
    <property type="entry name" value="GLYOXALASE FAMILY PROTEIN (AFU_ORTHOLOGUE AFUA_5G14830)"/>
    <property type="match status" value="1"/>
</dbReference>
<keyword evidence="2" id="KW-1185">Reference proteome</keyword>
<proteinExistence type="predicted"/>
<dbReference type="Proteomes" id="UP000184546">
    <property type="component" value="Unassembled WGS sequence"/>
</dbReference>
<gene>
    <name evidence="1" type="ORF">ASPACDRAFT_77093</name>
</gene>
<dbReference type="AlphaFoldDB" id="A0A1L9WYM9"/>
<dbReference type="EMBL" id="KV878974">
    <property type="protein sequence ID" value="OJK01311.1"/>
    <property type="molecule type" value="Genomic_DNA"/>
</dbReference>
<dbReference type="Gene3D" id="3.10.180.10">
    <property type="entry name" value="2,3-Dihydroxybiphenyl 1,2-Dioxygenase, domain 1"/>
    <property type="match status" value="1"/>
</dbReference>
<sequence>MAIDHTSLYVPEAQFQACLAFYLAALKPLGYEVRYQFGEFIVGLGSVHDDIGSYRKADFWVLGSQTVSERAAHIAFTCHDHATVDAFHAAGVQAGGTDNGAPGLRPDYHATYYGAFVLDPAGNNLEAVNHGLLR</sequence>
<dbReference type="RefSeq" id="XP_020057650.1">
    <property type="nucleotide sequence ID" value="XM_020204874.1"/>
</dbReference>
<dbReference type="VEuPathDB" id="FungiDB:ASPACDRAFT_77093"/>